<keyword evidence="2" id="KW-0489">Methyltransferase</keyword>
<dbReference type="Proteomes" id="UP000019249">
    <property type="component" value="Unassembled WGS sequence"/>
</dbReference>
<keyword evidence="2" id="KW-0808">Transferase</keyword>
<sequence length="191" mass="21799">MTLVDAGSGEGSPLFQLKTELGDKIQFAFGLDIAKEGVRQAARDYPDIIWVTADLANCPLQSSKIDVILNFLSPASYDEFARLLNQDGILIKVVPETDYLKEVRQFFYQGTERSAYSNEKVTDRFREHFDVLNEQRVTVKKQLSKQELLDLIEMTPLGFDISEQKKQAFLEAEITEITIDHRVIIGRKKPQ</sequence>
<evidence type="ECO:0000313" key="2">
    <source>
        <dbReference type="EMBL" id="EUJ32986.1"/>
    </source>
</evidence>
<dbReference type="SUPFAM" id="SSF53335">
    <property type="entry name" value="S-adenosyl-L-methionine-dependent methyltransferases"/>
    <property type="match status" value="1"/>
</dbReference>
<dbReference type="GO" id="GO:0032259">
    <property type="term" value="P:methylation"/>
    <property type="evidence" value="ECO:0007669"/>
    <property type="project" value="UniProtKB-KW"/>
</dbReference>
<dbReference type="Pfam" id="PF08241">
    <property type="entry name" value="Methyltransf_11"/>
    <property type="match status" value="1"/>
</dbReference>
<proteinExistence type="predicted"/>
<evidence type="ECO:0000259" key="1">
    <source>
        <dbReference type="Pfam" id="PF08241"/>
    </source>
</evidence>
<organism evidence="2 3">
    <name type="scientific">Listeria floridensis FSL S10-1187</name>
    <dbReference type="NCBI Taxonomy" id="1265817"/>
    <lineage>
        <taxon>Bacteria</taxon>
        <taxon>Bacillati</taxon>
        <taxon>Bacillota</taxon>
        <taxon>Bacilli</taxon>
        <taxon>Bacillales</taxon>
        <taxon>Listeriaceae</taxon>
        <taxon>Listeria</taxon>
    </lineage>
</organism>
<keyword evidence="3" id="KW-1185">Reference proteome</keyword>
<feature type="domain" description="Methyltransferase type 11" evidence="1">
    <location>
        <begin position="4"/>
        <end position="90"/>
    </location>
</feature>
<reference evidence="2 3" key="1">
    <citation type="journal article" date="2014" name="Int. J. Syst. Evol. Microbiol.">
        <title>Listeria floridensis sp. nov., Listeria aquatica sp. nov., Listeria cornellensis sp. nov., Listeria riparia sp. nov. and Listeria grandensis sp. nov., from agricultural and natural environments.</title>
        <authorList>
            <person name="den Bakker H.C."/>
            <person name="Warchocki S."/>
            <person name="Wright E.M."/>
            <person name="Allred A.F."/>
            <person name="Ahlstrom C."/>
            <person name="Manuel C.S."/>
            <person name="Stasiewicz M.J."/>
            <person name="Burrell A."/>
            <person name="Roof S."/>
            <person name="Strawn L."/>
            <person name="Fortes E.D."/>
            <person name="Nightingale K.K."/>
            <person name="Kephart D."/>
            <person name="Wiedmann M."/>
        </authorList>
    </citation>
    <scope>NUCLEOTIDE SEQUENCE [LARGE SCALE GENOMIC DNA]</scope>
    <source>
        <strain evidence="2 3">FSL S10-1187</strain>
    </source>
</reference>
<dbReference type="InterPro" id="IPR013216">
    <property type="entry name" value="Methyltransf_11"/>
</dbReference>
<gene>
    <name evidence="2" type="ORF">MFLO_05205</name>
</gene>
<protein>
    <submittedName>
        <fullName evidence="2">Methyltransferase</fullName>
    </submittedName>
</protein>
<dbReference type="InterPro" id="IPR029063">
    <property type="entry name" value="SAM-dependent_MTases_sf"/>
</dbReference>
<comment type="caution">
    <text evidence="2">The sequence shown here is derived from an EMBL/GenBank/DDBJ whole genome shotgun (WGS) entry which is preliminary data.</text>
</comment>
<evidence type="ECO:0000313" key="3">
    <source>
        <dbReference type="Proteomes" id="UP000019249"/>
    </source>
</evidence>
<dbReference type="GO" id="GO:0008168">
    <property type="term" value="F:methyltransferase activity"/>
    <property type="evidence" value="ECO:0007669"/>
    <property type="project" value="UniProtKB-KW"/>
</dbReference>
<dbReference type="EMBL" id="AODF01000008">
    <property type="protein sequence ID" value="EUJ32986.1"/>
    <property type="molecule type" value="Genomic_DNA"/>
</dbReference>
<accession>A0ABN0RGG0</accession>
<dbReference type="Gene3D" id="3.40.50.150">
    <property type="entry name" value="Vaccinia Virus protein VP39"/>
    <property type="match status" value="1"/>
</dbReference>
<name>A0ABN0RGG0_9LIST</name>